<evidence type="ECO:0000313" key="3">
    <source>
        <dbReference type="Proteomes" id="UP001320843"/>
    </source>
</evidence>
<dbReference type="EMBL" id="JANFWR010000020">
    <property type="protein sequence ID" value="MCW0400322.1"/>
    <property type="molecule type" value="Genomic_DNA"/>
</dbReference>
<gene>
    <name evidence="2" type="ORF">NB700_002878</name>
</gene>
<evidence type="ECO:0000313" key="2">
    <source>
        <dbReference type="EMBL" id="MCW0400322.1"/>
    </source>
</evidence>
<proteinExistence type="predicted"/>
<feature type="region of interest" description="Disordered" evidence="1">
    <location>
        <begin position="1"/>
        <end position="20"/>
    </location>
</feature>
<reference evidence="2 3" key="1">
    <citation type="submission" date="2022-06" db="EMBL/GenBank/DDBJ databases">
        <title>Dynamics of rice microbiomes reveals core vertical transmitted seed endophytes.</title>
        <authorList>
            <person name="Liao K."/>
            <person name="Zhang X."/>
        </authorList>
    </citation>
    <scope>NUCLEOTIDE SEQUENCE [LARGE SCALE GENOMIC DNA]</scope>
    <source>
        <strain evidence="2 3">YT10-10-1</strain>
    </source>
</reference>
<comment type="caution">
    <text evidence="2">The sequence shown here is derived from an EMBL/GenBank/DDBJ whole genome shotgun (WGS) entry which is preliminary data.</text>
</comment>
<keyword evidence="3" id="KW-1185">Reference proteome</keyword>
<sequence>MITTITTNSGLNPSDQWSSLSSDQRNAFITAYGHREGWHGN</sequence>
<dbReference type="Proteomes" id="UP001320843">
    <property type="component" value="Unassembled WGS sequence"/>
</dbReference>
<organism evidence="2 3">
    <name type="scientific">Xanthomonas sacchari</name>
    <dbReference type="NCBI Taxonomy" id="56458"/>
    <lineage>
        <taxon>Bacteria</taxon>
        <taxon>Pseudomonadati</taxon>
        <taxon>Pseudomonadota</taxon>
        <taxon>Gammaproteobacteria</taxon>
        <taxon>Lysobacterales</taxon>
        <taxon>Lysobacteraceae</taxon>
        <taxon>Xanthomonas</taxon>
    </lineage>
</organism>
<dbReference type="RefSeq" id="WP_255424537.1">
    <property type="nucleotide sequence ID" value="NZ_CP099530.1"/>
</dbReference>
<accession>A0ABT3DXU9</accession>
<evidence type="ECO:0000256" key="1">
    <source>
        <dbReference type="SAM" id="MobiDB-lite"/>
    </source>
</evidence>
<protein>
    <submittedName>
        <fullName evidence="2">Uncharacterized protein</fullName>
    </submittedName>
</protein>
<name>A0ABT3DXU9_9XANT</name>